<dbReference type="PANTHER" id="PTHR14255:SF3">
    <property type="entry name" value="SULFITE EXPORTER TAUE_SAFE FAMILY PROTEIN 5-RELATED"/>
    <property type="match status" value="1"/>
</dbReference>
<feature type="transmembrane region" description="Helical" evidence="5">
    <location>
        <begin position="7"/>
        <end position="24"/>
    </location>
</feature>
<keyword evidence="4 5" id="KW-0472">Membrane</keyword>
<dbReference type="InterPro" id="IPR002781">
    <property type="entry name" value="TM_pro_TauE-like"/>
</dbReference>
<dbReference type="GO" id="GO:0031464">
    <property type="term" value="C:Cul4A-RING E3 ubiquitin ligase complex"/>
    <property type="evidence" value="ECO:0007669"/>
    <property type="project" value="TreeGrafter"/>
</dbReference>
<comment type="caution">
    <text evidence="6">The sequence shown here is derived from an EMBL/GenBank/DDBJ whole genome shotgun (WGS) entry which is preliminary data.</text>
</comment>
<reference evidence="6" key="1">
    <citation type="submission" date="2022-10" db="EMBL/GenBank/DDBJ databases">
        <title>Novel sulphate-reducing endosymbionts in the free-living metamonad Anaeramoeba.</title>
        <authorList>
            <person name="Jerlstrom-Hultqvist J."/>
            <person name="Cepicka I."/>
            <person name="Gallot-Lavallee L."/>
            <person name="Salas-Leiva D."/>
            <person name="Curtis B.A."/>
            <person name="Zahonova K."/>
            <person name="Pipaliya S."/>
            <person name="Dacks J."/>
            <person name="Roger A.J."/>
        </authorList>
    </citation>
    <scope>NUCLEOTIDE SEQUENCE</scope>
    <source>
        <strain evidence="6">BMAN</strain>
    </source>
</reference>
<keyword evidence="3 5" id="KW-1133">Transmembrane helix</keyword>
<evidence type="ECO:0000256" key="5">
    <source>
        <dbReference type="SAM" id="Phobius"/>
    </source>
</evidence>
<proteinExistence type="predicted"/>
<dbReference type="GO" id="GO:0016020">
    <property type="term" value="C:membrane"/>
    <property type="evidence" value="ECO:0007669"/>
    <property type="project" value="UniProtKB-SubCell"/>
</dbReference>
<gene>
    <name evidence="6" type="ORF">M0811_00801</name>
</gene>
<comment type="subcellular location">
    <subcellularLocation>
        <location evidence="1">Membrane</location>
        <topology evidence="1">Multi-pass membrane protein</topology>
    </subcellularLocation>
</comment>
<dbReference type="Pfam" id="PF01925">
    <property type="entry name" value="TauE"/>
    <property type="match status" value="1"/>
</dbReference>
<protein>
    <submittedName>
        <fullName evidence="6">Uncharacterized protein</fullName>
    </submittedName>
</protein>
<feature type="transmembrane region" description="Helical" evidence="5">
    <location>
        <begin position="107"/>
        <end position="128"/>
    </location>
</feature>
<dbReference type="Proteomes" id="UP001149090">
    <property type="component" value="Unassembled WGS sequence"/>
</dbReference>
<dbReference type="AlphaFoldDB" id="A0A9Q0RBI7"/>
<dbReference type="OMA" id="MAVIEYH"/>
<feature type="transmembrane region" description="Helical" evidence="5">
    <location>
        <begin position="79"/>
        <end position="101"/>
    </location>
</feature>
<evidence type="ECO:0000256" key="3">
    <source>
        <dbReference type="ARBA" id="ARBA00022989"/>
    </source>
</evidence>
<dbReference type="EMBL" id="JAPDFW010000070">
    <property type="protein sequence ID" value="KAJ5074172.1"/>
    <property type="molecule type" value="Genomic_DNA"/>
</dbReference>
<dbReference type="PANTHER" id="PTHR14255">
    <property type="entry name" value="CEREBLON"/>
    <property type="match status" value="1"/>
</dbReference>
<accession>A0A9Q0RBI7</accession>
<evidence type="ECO:0000256" key="2">
    <source>
        <dbReference type="ARBA" id="ARBA00022692"/>
    </source>
</evidence>
<name>A0A9Q0RBI7_ANAIG</name>
<feature type="transmembrane region" description="Helical" evidence="5">
    <location>
        <begin position="36"/>
        <end position="67"/>
    </location>
</feature>
<evidence type="ECO:0000313" key="7">
    <source>
        <dbReference type="Proteomes" id="UP001149090"/>
    </source>
</evidence>
<evidence type="ECO:0000256" key="1">
    <source>
        <dbReference type="ARBA" id="ARBA00004141"/>
    </source>
</evidence>
<organism evidence="6 7">
    <name type="scientific">Anaeramoeba ignava</name>
    <name type="common">Anaerobic marine amoeba</name>
    <dbReference type="NCBI Taxonomy" id="1746090"/>
    <lineage>
        <taxon>Eukaryota</taxon>
        <taxon>Metamonada</taxon>
        <taxon>Anaeramoebidae</taxon>
        <taxon>Anaeramoeba</taxon>
    </lineage>
</organism>
<dbReference type="GO" id="GO:0016567">
    <property type="term" value="P:protein ubiquitination"/>
    <property type="evidence" value="ECO:0007669"/>
    <property type="project" value="TreeGrafter"/>
</dbReference>
<evidence type="ECO:0000256" key="4">
    <source>
        <dbReference type="ARBA" id="ARBA00023136"/>
    </source>
</evidence>
<keyword evidence="2 5" id="KW-0812">Transmembrane</keyword>
<sequence length="174" mass="18559">MAAGAGIGGGILFVGIFYLILRYSSSLAVPLSNFAIFGAFALVCFLNGLVAGMLGAGAGTITSFILVEMKLNPEVLTATSALIVLLASSSTAIQYLLIGLVPYAKGFWFFGVTLICFPIGKLTLNYLVRKYKRAALILFTFAIAITVSAVLMCYNTIDALLHQSHKNKISQFCN</sequence>
<keyword evidence="7" id="KW-1185">Reference proteome</keyword>
<feature type="transmembrane region" description="Helical" evidence="5">
    <location>
        <begin position="135"/>
        <end position="157"/>
    </location>
</feature>
<evidence type="ECO:0000313" key="6">
    <source>
        <dbReference type="EMBL" id="KAJ5074172.1"/>
    </source>
</evidence>